<evidence type="ECO:0000313" key="3">
    <source>
        <dbReference type="EMBL" id="GGZ64991.1"/>
    </source>
</evidence>
<proteinExistence type="predicted"/>
<evidence type="ECO:0008006" key="5">
    <source>
        <dbReference type="Google" id="ProtNLM"/>
    </source>
</evidence>
<feature type="domain" description="Peptidase C51" evidence="2">
    <location>
        <begin position="42"/>
        <end position="136"/>
    </location>
</feature>
<evidence type="ECO:0000259" key="2">
    <source>
        <dbReference type="Pfam" id="PF05257"/>
    </source>
</evidence>
<dbReference type="Pfam" id="PF01471">
    <property type="entry name" value="PG_binding_1"/>
    <property type="match status" value="1"/>
</dbReference>
<dbReference type="InterPro" id="IPR047763">
    <property type="entry name" value="PG_bind_dom_phiBT1-type"/>
</dbReference>
<feature type="domain" description="Peptidoglycan binding-like" evidence="1">
    <location>
        <begin position="187"/>
        <end position="250"/>
    </location>
</feature>
<dbReference type="InterPro" id="IPR007921">
    <property type="entry name" value="CHAP_dom"/>
</dbReference>
<dbReference type="SUPFAM" id="SSF47090">
    <property type="entry name" value="PGBD-like"/>
    <property type="match status" value="1"/>
</dbReference>
<protein>
    <recommendedName>
        <fullName evidence="5">CHAP domain-containing protein</fullName>
    </recommendedName>
</protein>
<evidence type="ECO:0000259" key="1">
    <source>
        <dbReference type="Pfam" id="PF01471"/>
    </source>
</evidence>
<dbReference type="Gene3D" id="1.10.101.10">
    <property type="entry name" value="PGBD-like superfamily/PGBD"/>
    <property type="match status" value="1"/>
</dbReference>
<comment type="caution">
    <text evidence="3">The sequence shown here is derived from an EMBL/GenBank/DDBJ whole genome shotgun (WGS) entry which is preliminary data.</text>
</comment>
<dbReference type="AlphaFoldDB" id="A0A918QPZ4"/>
<sequence>MSAWPVTADAVIRRALRDVGLGEYPPRSNRNKITAWYGIGPGAWCAMAVAYWFAEEGCEIRDRLGARETAGRAGWAYTPVGVQAAKRAGLWHKGAEGLKRGDVVFYKLPGAEGSDYVNHVGIVTSVTSVIRSIEGNTANIVAERVRGRAPVVGYMRPPYSTGTPKPKPVPVAPPFPGAGAFRIGKSSPAVTLLDRQLVRTGFAMYHDGDGYQPGPVFTKHTRANVRSFQRAQGWTGADADGVPGPETWERIHKSPTRTVG</sequence>
<dbReference type="InterPro" id="IPR036365">
    <property type="entry name" value="PGBD-like_sf"/>
</dbReference>
<gene>
    <name evidence="3" type="ORF">GCM10010387_67600</name>
</gene>
<reference evidence="3" key="1">
    <citation type="journal article" date="2014" name="Int. J. Syst. Evol. Microbiol.">
        <title>Complete genome sequence of Corynebacterium casei LMG S-19264T (=DSM 44701T), isolated from a smear-ripened cheese.</title>
        <authorList>
            <consortium name="US DOE Joint Genome Institute (JGI-PGF)"/>
            <person name="Walter F."/>
            <person name="Albersmeier A."/>
            <person name="Kalinowski J."/>
            <person name="Ruckert C."/>
        </authorList>
    </citation>
    <scope>NUCLEOTIDE SEQUENCE</scope>
    <source>
        <strain evidence="3">JCM 4988</strain>
    </source>
</reference>
<keyword evidence="4" id="KW-1185">Reference proteome</keyword>
<name>A0A918QPZ4_9ACTN</name>
<reference evidence="3" key="2">
    <citation type="submission" date="2020-09" db="EMBL/GenBank/DDBJ databases">
        <authorList>
            <person name="Sun Q."/>
            <person name="Ohkuma M."/>
        </authorList>
    </citation>
    <scope>NUCLEOTIDE SEQUENCE</scope>
    <source>
        <strain evidence="3">JCM 4988</strain>
    </source>
</reference>
<organism evidence="3 4">
    <name type="scientific">Streptomyces inusitatus</name>
    <dbReference type="NCBI Taxonomy" id="68221"/>
    <lineage>
        <taxon>Bacteria</taxon>
        <taxon>Bacillati</taxon>
        <taxon>Actinomycetota</taxon>
        <taxon>Actinomycetes</taxon>
        <taxon>Kitasatosporales</taxon>
        <taxon>Streptomycetaceae</taxon>
        <taxon>Streptomyces</taxon>
    </lineage>
</organism>
<dbReference type="InterPro" id="IPR036366">
    <property type="entry name" value="PGBDSf"/>
</dbReference>
<dbReference type="EMBL" id="BMWG01000047">
    <property type="protein sequence ID" value="GGZ64991.1"/>
    <property type="molecule type" value="Genomic_DNA"/>
</dbReference>
<evidence type="ECO:0000313" key="4">
    <source>
        <dbReference type="Proteomes" id="UP000630936"/>
    </source>
</evidence>
<dbReference type="Pfam" id="PF05257">
    <property type="entry name" value="CHAP"/>
    <property type="match status" value="1"/>
</dbReference>
<dbReference type="NCBIfam" id="NF038080">
    <property type="entry name" value="PG_bind_siph"/>
    <property type="match status" value="1"/>
</dbReference>
<dbReference type="Proteomes" id="UP000630936">
    <property type="component" value="Unassembled WGS sequence"/>
</dbReference>
<dbReference type="InterPro" id="IPR002477">
    <property type="entry name" value="Peptidoglycan-bd-like"/>
</dbReference>
<dbReference type="RefSeq" id="WP_190127150.1">
    <property type="nucleotide sequence ID" value="NZ_BMWG01000047.1"/>
</dbReference>
<accession>A0A918QPZ4</accession>